<evidence type="ECO:0000313" key="8">
    <source>
        <dbReference type="Proteomes" id="UP000285972"/>
    </source>
</evidence>
<evidence type="ECO:0000256" key="5">
    <source>
        <dbReference type="ARBA" id="ARBA00022737"/>
    </source>
</evidence>
<keyword evidence="2" id="KW-0596">Phosphopantetheine</keyword>
<gene>
    <name evidence="7" type="ORF">BIY26_06460</name>
</gene>
<dbReference type="KEGG" id="bgj:AWC36_21765"/>
<dbReference type="SUPFAM" id="SSF53335">
    <property type="entry name" value="S-adenosyl-L-methionine-dependent methyltransferases"/>
    <property type="match status" value="1"/>
</dbReference>
<dbReference type="InterPro" id="IPR045851">
    <property type="entry name" value="AMP-bd_C_sf"/>
</dbReference>
<keyword evidence="3" id="KW-0597">Phosphoprotein</keyword>
<keyword evidence="5" id="KW-0677">Repeat</keyword>
<dbReference type="InterPro" id="IPR020806">
    <property type="entry name" value="PKS_PP-bd"/>
</dbReference>
<dbReference type="FunFam" id="3.30.559.10:FF:000023">
    <property type="entry name" value="Non-ribosomal peptide synthetase"/>
    <property type="match status" value="2"/>
</dbReference>
<dbReference type="CDD" id="cd12114">
    <property type="entry name" value="A_NRPS_TlmIV_like"/>
    <property type="match status" value="1"/>
</dbReference>
<dbReference type="Gene3D" id="3.40.50.12780">
    <property type="entry name" value="N-terminal domain of ligase-like"/>
    <property type="match status" value="1"/>
</dbReference>
<dbReference type="InterPro" id="IPR020845">
    <property type="entry name" value="AMP-binding_CS"/>
</dbReference>
<proteinExistence type="predicted"/>
<dbReference type="Pfam" id="PF08242">
    <property type="entry name" value="Methyltransf_12"/>
    <property type="match status" value="1"/>
</dbReference>
<reference evidence="7 8" key="1">
    <citation type="submission" date="2016-09" db="EMBL/GenBank/DDBJ databases">
        <authorList>
            <person name="Doonan J."/>
            <person name="Pachebat J.A."/>
            <person name="Golyshin P.N."/>
            <person name="Denman S."/>
            <person name="Mcdonald J.E."/>
        </authorList>
    </citation>
    <scope>NUCLEOTIDE SEQUENCE [LARGE SCALE GENOMIC DNA]</scope>
    <source>
        <strain evidence="7 8">FRB141</strain>
    </source>
</reference>
<dbReference type="PROSITE" id="PS00012">
    <property type="entry name" value="PHOSPHOPANTETHEINE"/>
    <property type="match status" value="1"/>
</dbReference>
<accession>A0AAE8EPY1</accession>
<dbReference type="InterPro" id="IPR057737">
    <property type="entry name" value="Condensation_MtbB-like"/>
</dbReference>
<dbReference type="SUPFAM" id="SSF52777">
    <property type="entry name" value="CoA-dependent acyltransferases"/>
    <property type="match status" value="4"/>
</dbReference>
<organism evidence="7 8">
    <name type="scientific">Brenneria goodwinii</name>
    <dbReference type="NCBI Taxonomy" id="1109412"/>
    <lineage>
        <taxon>Bacteria</taxon>
        <taxon>Pseudomonadati</taxon>
        <taxon>Pseudomonadota</taxon>
        <taxon>Gammaproteobacteria</taxon>
        <taxon>Enterobacterales</taxon>
        <taxon>Pectobacteriaceae</taxon>
        <taxon>Brenneria</taxon>
    </lineage>
</organism>
<dbReference type="GO" id="GO:0031177">
    <property type="term" value="F:phosphopantetheine binding"/>
    <property type="evidence" value="ECO:0007669"/>
    <property type="project" value="InterPro"/>
</dbReference>
<dbReference type="InterPro" id="IPR001242">
    <property type="entry name" value="Condensation_dom"/>
</dbReference>
<sequence>MKDLVRTREEEMNGVDSSLRESVAADLGIPAQQLDDDASFLKLGMDSMRLMAWMHRLRKRGHKIKLRDLYQQPTLRGWSKLLRDHPAGAHSAPANTPTLVQAASPAWPTMADGEPFALTPVQHAYLVGRAPHQTLGGVGCHLYQEFDGAGLDADTLEQAIGALIERHPMLTVTFLNDGRQQRRPGTRWRGLTLHDLRASSSAECEAHLQAMRKRHGHRVLAVEQGENVDFQLTLLPNDRHRLHADIDLLVLDAASFSLVFDELAALVRGERLPPVSVDYDFRSYLAQAAQANEAARQQAQRFWIARLDSLPEAPQLPLACEPKQIKQVRISRRQVEIQAEDWRRFKACAGEYGVTPTMALVTCFGAVLARWCSQPRLLMNLTLFDRQPLHSAVDGMIADFTNILLLDIAGEGAYFDALAQANQQTFTDAYEHRHWSGVELLRELRKTPGAYPHGAPVVFTSNLGRPLFGQDVERTLGAPGWGISQTPQVWIDHLAYEHAGSVFLQWDSNEALFPPGLLNAMFQTYVGLVRRLLEQPQTWHEDVPELMPEDQRIMRAHINEPKEPGRDPAPEGLLHEGFFRKAQECPEAVALLHGERRLTYGELAEQARRCAGALAAHGVKPGDTVAISMPKGIGQIIAVLGALYAGAVYVPVSPDQPRERRGTIYQGAATVLVLVCKGARDDMAEGSADGMTFLCWQDVLGHAPLPAPRAVDARKPAYIIYTSGSTGTPKGVIISHRGALNTCLELNRRYAVTANDRVLALSALHFDLSVYDIFGLLSAGGALVLLDEGQRRDPAAWCEAIERHGVTIWNTVPALLDMLLTYSEGFGLKAPAWLRVAMLSGDWISLDLPARYRTFRPDGRFAAMGGATEASIWSNVYEVDDVPADWRSIPYGYPLARQKYRVADARGRDCPDWVPGELWIGGEGVALGYFNDPDRTAQQFVTWGGERWYRTGDMGCYWPDGRLEFLGRRDKQVKVGGYRIELGEIEAALLKVEGVKNAVALAVGEREKSLAAFIVPQGSALFRALPEDPMLPVDYARLAPRDAVSAGQTEPEYEAGMARLVAGFLYENLTRQGVDLRTSLTVQDVLDQYGAQPQWAGLLTRWLEHLCAEGFLQCRTENRYAPAGEMPQPWQPAGGHALWEVANALSAQHAPLAQILRGERPVQTLLNHPFWAPEQLLLRTPGMQTAIEALAGTVRALAKILGRPVRLHEVGTRSGLAAAQLLQHLHTEDVEYTAWDESPEMVLRASENLQRHAHADARRWHAEVSHEERHQADLVWVNNALHRLGDAGVQAALALAAPSALVCVHELREASSLALISAELLADGNAGGLARRLHDTHGWQTLLGRQGIHGKASGLTGNVQWLVLRAPREVLRPDRGKLSAALRNLLPGYMVPQRLFFLDALPLTANGKVDHRALAQRCSRCQPDVKAERQLPQSDTERTVAALWRDLLKTDTVYRDSHFFRMGGDSLLATRLIGELSRRGYCAGLGDLFDFPVLAAFAATVRRSDAQGGFRLRRDPAARYAPFPLTDVQQAYLVGRQPGFALCGVGSHFFVEFEVADLDVPRFERAMNRLVQRHDTLRTVVRNGMQQVLPEAPQFTLRRHQVPDLNGEQAVALRERLARQVLDPSSWPVFDIQEAHVTKGAEARLFVCLDNLMLDGLSMQILLAELEQLYSNPEQDLPELEIGFRDYLEHLHLREVNAVSQAYWARRLDNLPPAPRLPLRCYPAEVGVPHFARLSAQLSAPLWGALKARARSEGLTPSALLLSAYAATLSAWAERDDLCLNLTLFDRQPLHPQIEQVLGDFTTLLLLAWQPAGDWRRSARQLQQRLRQDLLHRDVSAIQVMRQLARRAGQASAVMPVVFTSALGLEQERFLAHSSCMKPLWGLSQTPQIWLDHQVYESEGELRFNWDYVQALFERQQIQTMFDRYVALLRRLAADDAAWSMPLDALVPRLEGVRRSPPQADDATTAMPPTTVQPKAAALRTDDVLVQALCRHFERVVGRPIQPRQSFFDAGATSLKLVQLHVHLTQTGHSGLLVTDLFAHATPLALATHLHDASGEADNAASINEERRELLAQRKTRAQRRRGSTL</sequence>
<dbReference type="RefSeq" id="WP_095835485.1">
    <property type="nucleotide sequence ID" value="NZ_MJLX01000012.1"/>
</dbReference>
<dbReference type="Proteomes" id="UP000285972">
    <property type="component" value="Unassembled WGS sequence"/>
</dbReference>
<dbReference type="PANTHER" id="PTHR45527:SF10">
    <property type="entry name" value="PYOCHELIN SYNTHASE PCHF"/>
    <property type="match status" value="1"/>
</dbReference>
<dbReference type="InterPro" id="IPR010071">
    <property type="entry name" value="AA_adenyl_dom"/>
</dbReference>
<dbReference type="PANTHER" id="PTHR45527">
    <property type="entry name" value="NONRIBOSOMAL PEPTIDE SYNTHETASE"/>
    <property type="match status" value="1"/>
</dbReference>
<dbReference type="CDD" id="cd19535">
    <property type="entry name" value="Cyc_NRPS"/>
    <property type="match status" value="2"/>
</dbReference>
<dbReference type="EMBL" id="MJLX01000012">
    <property type="protein sequence ID" value="RLM27123.1"/>
    <property type="molecule type" value="Genomic_DNA"/>
</dbReference>
<dbReference type="InterPro" id="IPR042099">
    <property type="entry name" value="ANL_N_sf"/>
</dbReference>
<dbReference type="Gene3D" id="1.10.1200.10">
    <property type="entry name" value="ACP-like"/>
    <property type="match status" value="3"/>
</dbReference>
<dbReference type="Pfam" id="PF00501">
    <property type="entry name" value="AMP-binding"/>
    <property type="match status" value="1"/>
</dbReference>
<dbReference type="Gene3D" id="3.40.50.150">
    <property type="entry name" value="Vaccinia Virus protein VP39"/>
    <property type="match status" value="1"/>
</dbReference>
<feature type="domain" description="Carrier" evidence="6">
    <location>
        <begin position="1980"/>
        <end position="2054"/>
    </location>
</feature>
<dbReference type="FunFam" id="3.40.50.12780:FF:000012">
    <property type="entry name" value="Non-ribosomal peptide synthetase"/>
    <property type="match status" value="1"/>
</dbReference>
<dbReference type="PROSITE" id="PS00455">
    <property type="entry name" value="AMP_BINDING"/>
    <property type="match status" value="1"/>
</dbReference>
<dbReference type="Gene3D" id="3.30.559.30">
    <property type="entry name" value="Nonribosomal peptide synthetase, condensation domain"/>
    <property type="match status" value="2"/>
</dbReference>
<dbReference type="GO" id="GO:0043041">
    <property type="term" value="P:amino acid activation for nonribosomal peptide biosynthetic process"/>
    <property type="evidence" value="ECO:0007669"/>
    <property type="project" value="TreeGrafter"/>
</dbReference>
<dbReference type="FunFam" id="3.30.559.30:FF:000006">
    <property type="entry name" value="Yersiniabactin polyketide/non-ribosomal peptide synthetase"/>
    <property type="match status" value="2"/>
</dbReference>
<dbReference type="Gene3D" id="3.30.300.30">
    <property type="match status" value="2"/>
</dbReference>
<dbReference type="Pfam" id="PF00550">
    <property type="entry name" value="PP-binding"/>
    <property type="match status" value="3"/>
</dbReference>
<dbReference type="SMART" id="SM00823">
    <property type="entry name" value="PKS_PP"/>
    <property type="match status" value="2"/>
</dbReference>
<evidence type="ECO:0000259" key="6">
    <source>
        <dbReference type="PROSITE" id="PS50075"/>
    </source>
</evidence>
<evidence type="ECO:0000256" key="4">
    <source>
        <dbReference type="ARBA" id="ARBA00022598"/>
    </source>
</evidence>
<evidence type="ECO:0000256" key="3">
    <source>
        <dbReference type="ARBA" id="ARBA00022553"/>
    </source>
</evidence>
<comment type="caution">
    <text evidence="7">The sequence shown here is derived from an EMBL/GenBank/DDBJ whole genome shotgun (WGS) entry which is preliminary data.</text>
</comment>
<dbReference type="Gene3D" id="3.30.559.10">
    <property type="entry name" value="Chloramphenicol acetyltransferase-like domain"/>
    <property type="match status" value="2"/>
</dbReference>
<protein>
    <submittedName>
        <fullName evidence="7">Non-ribosomal peptide synthetase</fullName>
    </submittedName>
</protein>
<dbReference type="InterPro" id="IPR023213">
    <property type="entry name" value="CAT-like_dom_sf"/>
</dbReference>
<evidence type="ECO:0000256" key="2">
    <source>
        <dbReference type="ARBA" id="ARBA00022450"/>
    </source>
</evidence>
<comment type="cofactor">
    <cofactor evidence="1">
        <name>pantetheine 4'-phosphate</name>
        <dbReference type="ChEBI" id="CHEBI:47942"/>
    </cofactor>
</comment>
<dbReference type="InterPro" id="IPR029063">
    <property type="entry name" value="SAM-dependent_MTases_sf"/>
</dbReference>
<dbReference type="SUPFAM" id="SSF56801">
    <property type="entry name" value="Acetyl-CoA synthetase-like"/>
    <property type="match status" value="1"/>
</dbReference>
<feature type="domain" description="Carrier" evidence="6">
    <location>
        <begin position="10"/>
        <end position="86"/>
    </location>
</feature>
<feature type="domain" description="Carrier" evidence="6">
    <location>
        <begin position="1431"/>
        <end position="1505"/>
    </location>
</feature>
<dbReference type="GO" id="GO:0009403">
    <property type="term" value="P:toxin biosynthetic process"/>
    <property type="evidence" value="ECO:0007669"/>
    <property type="project" value="UniProtKB-ARBA"/>
</dbReference>
<dbReference type="GO" id="GO:0016874">
    <property type="term" value="F:ligase activity"/>
    <property type="evidence" value="ECO:0007669"/>
    <property type="project" value="UniProtKB-KW"/>
</dbReference>
<evidence type="ECO:0000313" key="7">
    <source>
        <dbReference type="EMBL" id="RLM27123.1"/>
    </source>
</evidence>
<dbReference type="SUPFAM" id="SSF47336">
    <property type="entry name" value="ACP-like"/>
    <property type="match status" value="3"/>
</dbReference>
<dbReference type="SMART" id="SM01294">
    <property type="entry name" value="PKS_PP_betabranch"/>
    <property type="match status" value="1"/>
</dbReference>
<dbReference type="InterPro" id="IPR036736">
    <property type="entry name" value="ACP-like_sf"/>
</dbReference>
<dbReference type="InterPro" id="IPR006162">
    <property type="entry name" value="Ppantetheine_attach_site"/>
</dbReference>
<dbReference type="Pfam" id="PF00668">
    <property type="entry name" value="Condensation"/>
    <property type="match status" value="2"/>
</dbReference>
<dbReference type="GO" id="GO:0005737">
    <property type="term" value="C:cytoplasm"/>
    <property type="evidence" value="ECO:0007669"/>
    <property type="project" value="TreeGrafter"/>
</dbReference>
<dbReference type="PROSITE" id="PS50075">
    <property type="entry name" value="CARRIER"/>
    <property type="match status" value="3"/>
</dbReference>
<evidence type="ECO:0000256" key="1">
    <source>
        <dbReference type="ARBA" id="ARBA00001957"/>
    </source>
</evidence>
<name>A0AAE8EPY1_9GAMM</name>
<dbReference type="InterPro" id="IPR000873">
    <property type="entry name" value="AMP-dep_synth/lig_dom"/>
</dbReference>
<dbReference type="InterPro" id="IPR009081">
    <property type="entry name" value="PP-bd_ACP"/>
</dbReference>
<dbReference type="InterPro" id="IPR013217">
    <property type="entry name" value="Methyltransf_12"/>
</dbReference>
<dbReference type="NCBIfam" id="TIGR01733">
    <property type="entry name" value="AA-adenyl-dom"/>
    <property type="match status" value="1"/>
</dbReference>
<keyword evidence="4" id="KW-0436">Ligase</keyword>